<organism evidence="2">
    <name type="scientific">marine sediment metagenome</name>
    <dbReference type="NCBI Taxonomy" id="412755"/>
    <lineage>
        <taxon>unclassified sequences</taxon>
        <taxon>metagenomes</taxon>
        <taxon>ecological metagenomes</taxon>
    </lineage>
</organism>
<name>X0SE67_9ZZZZ</name>
<sequence>MGREDDVTRNVVKGVNEEENRERGGEDIVTLSSGVRLKIRAVPRNFIFAVTAKFEKPKVPRYMNEQKGKEEENPNDPNYLDATEKYLLNLADASNNVVLLRGTEIVGIPDDVPGPDSKQWKEEMTVLEMSMIDNKRARYLAWVKGIAAPLESDINGLFTEIGRLTGVSEEDVAQAAERFRSTQEQ</sequence>
<proteinExistence type="predicted"/>
<gene>
    <name evidence="2" type="ORF">S01H1_08809</name>
</gene>
<dbReference type="EMBL" id="BARS01004507">
    <property type="protein sequence ID" value="GAF79299.1"/>
    <property type="molecule type" value="Genomic_DNA"/>
</dbReference>
<accession>X0SE67</accession>
<evidence type="ECO:0000256" key="1">
    <source>
        <dbReference type="SAM" id="MobiDB-lite"/>
    </source>
</evidence>
<feature type="compositionally biased region" description="Basic and acidic residues" evidence="1">
    <location>
        <begin position="15"/>
        <end position="24"/>
    </location>
</feature>
<dbReference type="AlphaFoldDB" id="X0SE67"/>
<feature type="region of interest" description="Disordered" evidence="1">
    <location>
        <begin position="1"/>
        <end position="24"/>
    </location>
</feature>
<reference evidence="2" key="1">
    <citation type="journal article" date="2014" name="Front. Microbiol.">
        <title>High frequency of phylogenetically diverse reductive dehalogenase-homologous genes in deep subseafloor sedimentary metagenomes.</title>
        <authorList>
            <person name="Kawai M."/>
            <person name="Futagami T."/>
            <person name="Toyoda A."/>
            <person name="Takaki Y."/>
            <person name="Nishi S."/>
            <person name="Hori S."/>
            <person name="Arai W."/>
            <person name="Tsubouchi T."/>
            <person name="Morono Y."/>
            <person name="Uchiyama I."/>
            <person name="Ito T."/>
            <person name="Fujiyama A."/>
            <person name="Inagaki F."/>
            <person name="Takami H."/>
        </authorList>
    </citation>
    <scope>NUCLEOTIDE SEQUENCE</scope>
    <source>
        <strain evidence="2">Expedition CK06-06</strain>
    </source>
</reference>
<comment type="caution">
    <text evidence="2">The sequence shown here is derived from an EMBL/GenBank/DDBJ whole genome shotgun (WGS) entry which is preliminary data.</text>
</comment>
<evidence type="ECO:0000313" key="2">
    <source>
        <dbReference type="EMBL" id="GAF79299.1"/>
    </source>
</evidence>
<protein>
    <submittedName>
        <fullName evidence="2">Uncharacterized protein</fullName>
    </submittedName>
</protein>